<evidence type="ECO:0000313" key="9">
    <source>
        <dbReference type="EMBL" id="QBQ98865.1"/>
    </source>
</evidence>
<dbReference type="Pfam" id="PF00528">
    <property type="entry name" value="BPD_transp_1"/>
    <property type="match status" value="1"/>
</dbReference>
<feature type="transmembrane region" description="Helical" evidence="7">
    <location>
        <begin position="93"/>
        <end position="113"/>
    </location>
</feature>
<proteinExistence type="inferred from homology"/>
<dbReference type="PANTHER" id="PTHR30151">
    <property type="entry name" value="ALKANE SULFONATE ABC TRANSPORTER-RELATED, MEMBRANE SUBUNIT"/>
    <property type="match status" value="1"/>
</dbReference>
<evidence type="ECO:0000256" key="4">
    <source>
        <dbReference type="ARBA" id="ARBA00022692"/>
    </source>
</evidence>
<keyword evidence="4 7" id="KW-0812">Transmembrane</keyword>
<accession>A0A4P7CSH9</accession>
<feature type="transmembrane region" description="Helical" evidence="7">
    <location>
        <begin position="119"/>
        <end position="141"/>
    </location>
</feature>
<name>A0A4P7CSH9_9BURK</name>
<comment type="similarity">
    <text evidence="7">Belongs to the binding-protein-dependent transport system permease family.</text>
</comment>
<dbReference type="CDD" id="cd06261">
    <property type="entry name" value="TM_PBP2"/>
    <property type="match status" value="1"/>
</dbReference>
<dbReference type="InterPro" id="IPR000515">
    <property type="entry name" value="MetI-like"/>
</dbReference>
<keyword evidence="2 7" id="KW-0813">Transport</keyword>
<keyword evidence="6 7" id="KW-0472">Membrane</keyword>
<dbReference type="SUPFAM" id="SSF161098">
    <property type="entry name" value="MetI-like"/>
    <property type="match status" value="1"/>
</dbReference>
<dbReference type="PANTHER" id="PTHR30151:SF0">
    <property type="entry name" value="ABC TRANSPORTER PERMEASE PROTEIN MJ0413-RELATED"/>
    <property type="match status" value="1"/>
</dbReference>
<dbReference type="Proteomes" id="UP000295727">
    <property type="component" value="Chromosome 2"/>
</dbReference>
<feature type="transmembrane region" description="Helical" evidence="7">
    <location>
        <begin position="181"/>
        <end position="206"/>
    </location>
</feature>
<protein>
    <submittedName>
        <fullName evidence="9">ABC transporter permease</fullName>
    </submittedName>
</protein>
<evidence type="ECO:0000256" key="2">
    <source>
        <dbReference type="ARBA" id="ARBA00022448"/>
    </source>
</evidence>
<keyword evidence="3" id="KW-1003">Cell membrane</keyword>
<dbReference type="OrthoDB" id="8138334at2"/>
<dbReference type="GO" id="GO:0005886">
    <property type="term" value="C:plasma membrane"/>
    <property type="evidence" value="ECO:0007669"/>
    <property type="project" value="UniProtKB-SubCell"/>
</dbReference>
<organism evidence="9 10">
    <name type="scientific">Paraburkholderia pallida</name>
    <dbReference type="NCBI Taxonomy" id="2547399"/>
    <lineage>
        <taxon>Bacteria</taxon>
        <taxon>Pseudomonadati</taxon>
        <taxon>Pseudomonadota</taxon>
        <taxon>Betaproteobacteria</taxon>
        <taxon>Burkholderiales</taxon>
        <taxon>Burkholderiaceae</taxon>
        <taxon>Paraburkholderia</taxon>
    </lineage>
</organism>
<evidence type="ECO:0000256" key="7">
    <source>
        <dbReference type="RuleBase" id="RU363032"/>
    </source>
</evidence>
<dbReference type="RefSeq" id="WP_134751069.1">
    <property type="nucleotide sequence ID" value="NZ_CP038149.1"/>
</dbReference>
<dbReference type="Gene3D" id="1.10.3720.10">
    <property type="entry name" value="MetI-like"/>
    <property type="match status" value="1"/>
</dbReference>
<dbReference type="AlphaFoldDB" id="A0A4P7CSH9"/>
<evidence type="ECO:0000256" key="3">
    <source>
        <dbReference type="ARBA" id="ARBA00022475"/>
    </source>
</evidence>
<keyword evidence="10" id="KW-1185">Reference proteome</keyword>
<feature type="domain" description="ABC transmembrane type-1" evidence="8">
    <location>
        <begin position="55"/>
        <end position="239"/>
    </location>
</feature>
<sequence length="255" mass="27568">MKQWIKPCIGFAAGCAVWQLVVWTGHVPKEYMPGVGTVFEALVGQLRSAEFWQNEPLTLMRTAIGLVAAVALGFGTAVLSARYRLVEDALRPLVNIMRSLPPAAIVPLSIFALGLGLKLFLFIVCFSGVWTVYVSAAAALATSEPVQLRSAQTLGYSGWEIMWQVRIPAAMPAMLTGARLAVADCLIATIAAEMLAGSNGIGFMLYDSAFTMHTTDTFALLVVAGVNGLLFNQAVLRLRASMVRWHDQFTKMVQA</sequence>
<keyword evidence="5 7" id="KW-1133">Transmembrane helix</keyword>
<evidence type="ECO:0000259" key="8">
    <source>
        <dbReference type="PROSITE" id="PS50928"/>
    </source>
</evidence>
<evidence type="ECO:0000256" key="1">
    <source>
        <dbReference type="ARBA" id="ARBA00004651"/>
    </source>
</evidence>
<dbReference type="InterPro" id="IPR035906">
    <property type="entry name" value="MetI-like_sf"/>
</dbReference>
<dbReference type="PROSITE" id="PS50928">
    <property type="entry name" value="ABC_TM1"/>
    <property type="match status" value="1"/>
</dbReference>
<evidence type="ECO:0000256" key="6">
    <source>
        <dbReference type="ARBA" id="ARBA00023136"/>
    </source>
</evidence>
<feature type="transmembrane region" description="Helical" evidence="7">
    <location>
        <begin position="218"/>
        <end position="236"/>
    </location>
</feature>
<comment type="subcellular location">
    <subcellularLocation>
        <location evidence="1 7">Cell membrane</location>
        <topology evidence="1 7">Multi-pass membrane protein</topology>
    </subcellularLocation>
</comment>
<reference evidence="9 10" key="1">
    <citation type="submission" date="2019-03" db="EMBL/GenBank/DDBJ databases">
        <title>Paraburkholderia sp. 7MH5, isolated from subtropical forest soil.</title>
        <authorList>
            <person name="Gao Z.-H."/>
            <person name="Qiu L.-H."/>
        </authorList>
    </citation>
    <scope>NUCLEOTIDE SEQUENCE [LARGE SCALE GENOMIC DNA]</scope>
    <source>
        <strain evidence="9 10">7MH5</strain>
    </source>
</reference>
<feature type="transmembrane region" description="Helical" evidence="7">
    <location>
        <begin position="59"/>
        <end position="81"/>
    </location>
</feature>
<dbReference type="EMBL" id="CP038149">
    <property type="protein sequence ID" value="QBQ98865.1"/>
    <property type="molecule type" value="Genomic_DNA"/>
</dbReference>
<evidence type="ECO:0000256" key="5">
    <source>
        <dbReference type="ARBA" id="ARBA00022989"/>
    </source>
</evidence>
<dbReference type="GO" id="GO:0055085">
    <property type="term" value="P:transmembrane transport"/>
    <property type="evidence" value="ECO:0007669"/>
    <property type="project" value="InterPro"/>
</dbReference>
<gene>
    <name evidence="9" type="ORF">E1956_16540</name>
</gene>
<dbReference type="KEGG" id="ppai:E1956_16540"/>
<evidence type="ECO:0000313" key="10">
    <source>
        <dbReference type="Proteomes" id="UP000295727"/>
    </source>
</evidence>